<dbReference type="InterPro" id="IPR001872">
    <property type="entry name" value="Peptidase_A8"/>
</dbReference>
<comment type="function">
    <text evidence="9 10">This protein specifically catalyzes the removal of signal peptides from prolipoproteins.</text>
</comment>
<evidence type="ECO:0000256" key="11">
    <source>
        <dbReference type="RuleBase" id="RU004181"/>
    </source>
</evidence>
<comment type="pathway">
    <text evidence="9">Protein modification; lipoprotein biosynthesis (signal peptide cleavage).</text>
</comment>
<keyword evidence="2 9" id="KW-1003">Cell membrane</keyword>
<dbReference type="GO" id="GO:0006508">
    <property type="term" value="P:proteolysis"/>
    <property type="evidence" value="ECO:0007669"/>
    <property type="project" value="UniProtKB-KW"/>
</dbReference>
<keyword evidence="3 9" id="KW-0645">Protease</keyword>
<keyword evidence="8 9" id="KW-0472">Membrane</keyword>
<comment type="subcellular location">
    <subcellularLocation>
        <location evidence="9">Cell membrane</location>
        <topology evidence="9">Multi-pass membrane protein</topology>
    </subcellularLocation>
</comment>
<comment type="similarity">
    <text evidence="1 9 11">Belongs to the peptidase A8 family.</text>
</comment>
<evidence type="ECO:0000256" key="7">
    <source>
        <dbReference type="ARBA" id="ARBA00022989"/>
    </source>
</evidence>
<dbReference type="AlphaFoldDB" id="A0A974XPL0"/>
<feature type="transmembrane region" description="Helical" evidence="9">
    <location>
        <begin position="124"/>
        <end position="145"/>
    </location>
</feature>
<dbReference type="Proteomes" id="UP000663499">
    <property type="component" value="Chromosome"/>
</dbReference>
<keyword evidence="7 9" id="KW-1133">Transmembrane helix</keyword>
<comment type="caution">
    <text evidence="9">Lacks conserved residue(s) required for the propagation of feature annotation.</text>
</comment>
<keyword evidence="13" id="KW-1185">Reference proteome</keyword>
<evidence type="ECO:0000256" key="5">
    <source>
        <dbReference type="ARBA" id="ARBA00022750"/>
    </source>
</evidence>
<dbReference type="HAMAP" id="MF_00161">
    <property type="entry name" value="LspA"/>
    <property type="match status" value="1"/>
</dbReference>
<name>A0A974XPL0_9FIRM</name>
<evidence type="ECO:0000256" key="8">
    <source>
        <dbReference type="ARBA" id="ARBA00023136"/>
    </source>
</evidence>
<feature type="active site" evidence="9">
    <location>
        <position position="114"/>
    </location>
</feature>
<evidence type="ECO:0000256" key="4">
    <source>
        <dbReference type="ARBA" id="ARBA00022692"/>
    </source>
</evidence>
<dbReference type="GO" id="GO:0005886">
    <property type="term" value="C:plasma membrane"/>
    <property type="evidence" value="ECO:0007669"/>
    <property type="project" value="UniProtKB-SubCell"/>
</dbReference>
<feature type="active site" evidence="9">
    <location>
        <position position="130"/>
    </location>
</feature>
<sequence length="153" mass="17781">MLSYFIIFFIVVLDQFSKHLVLTRLVGRGTYPLIDGVFHLTYVENTGAAFSIFTDMQLFLKIVTSIFIIFLFFLLIFHLRREKKFTWKALSLSFVIGGAIGNLIDRFRFQFVVDFFDFRLINFAVFNVADSFIVVGSILLILVLMKDPSDHLF</sequence>
<keyword evidence="5 9" id="KW-0064">Aspartyl protease</keyword>
<dbReference type="Pfam" id="PF01252">
    <property type="entry name" value="Peptidase_A8"/>
    <property type="match status" value="1"/>
</dbReference>
<dbReference type="PANTHER" id="PTHR33695:SF1">
    <property type="entry name" value="LIPOPROTEIN SIGNAL PEPTIDASE"/>
    <property type="match status" value="1"/>
</dbReference>
<evidence type="ECO:0000313" key="13">
    <source>
        <dbReference type="Proteomes" id="UP000663499"/>
    </source>
</evidence>
<dbReference type="PANTHER" id="PTHR33695">
    <property type="entry name" value="LIPOPROTEIN SIGNAL PEPTIDASE"/>
    <property type="match status" value="1"/>
</dbReference>
<accession>A0A974XPL0</accession>
<evidence type="ECO:0000256" key="1">
    <source>
        <dbReference type="ARBA" id="ARBA00006139"/>
    </source>
</evidence>
<proteinExistence type="inferred from homology"/>
<gene>
    <name evidence="9 12" type="primary">lspA</name>
    <name evidence="12" type="ORF">J0B03_06615</name>
</gene>
<organism evidence="12 13">
    <name type="scientific">Alkalibacter rhizosphaerae</name>
    <dbReference type="NCBI Taxonomy" id="2815577"/>
    <lineage>
        <taxon>Bacteria</taxon>
        <taxon>Bacillati</taxon>
        <taxon>Bacillota</taxon>
        <taxon>Clostridia</taxon>
        <taxon>Eubacteriales</taxon>
        <taxon>Eubacteriaceae</taxon>
        <taxon>Alkalibacter</taxon>
    </lineage>
</organism>
<dbReference type="EMBL" id="CP071444">
    <property type="protein sequence ID" value="QSX09676.1"/>
    <property type="molecule type" value="Genomic_DNA"/>
</dbReference>
<dbReference type="EC" id="3.4.23.36" evidence="9"/>
<dbReference type="NCBIfam" id="TIGR00077">
    <property type="entry name" value="lspA"/>
    <property type="match status" value="1"/>
</dbReference>
<evidence type="ECO:0000256" key="2">
    <source>
        <dbReference type="ARBA" id="ARBA00022475"/>
    </source>
</evidence>
<evidence type="ECO:0000256" key="6">
    <source>
        <dbReference type="ARBA" id="ARBA00022801"/>
    </source>
</evidence>
<evidence type="ECO:0000256" key="10">
    <source>
        <dbReference type="RuleBase" id="RU000594"/>
    </source>
</evidence>
<dbReference type="PROSITE" id="PS00855">
    <property type="entry name" value="SPASE_II"/>
    <property type="match status" value="1"/>
</dbReference>
<dbReference type="KEGG" id="alka:J0B03_06615"/>
<feature type="transmembrane region" description="Helical" evidence="9">
    <location>
        <begin position="58"/>
        <end position="78"/>
    </location>
</feature>
<evidence type="ECO:0000256" key="9">
    <source>
        <dbReference type="HAMAP-Rule" id="MF_00161"/>
    </source>
</evidence>
<dbReference type="GO" id="GO:0004190">
    <property type="term" value="F:aspartic-type endopeptidase activity"/>
    <property type="evidence" value="ECO:0007669"/>
    <property type="project" value="UniProtKB-UniRule"/>
</dbReference>
<comment type="catalytic activity">
    <reaction evidence="9 10">
        <text>Release of signal peptides from bacterial membrane prolipoproteins. Hydrolyzes -Xaa-Yaa-Zaa-|-(S,diacylglyceryl)Cys-, in which Xaa is hydrophobic (preferably Leu), and Yaa (Ala or Ser) and Zaa (Gly or Ala) have small, neutral side chains.</text>
        <dbReference type="EC" id="3.4.23.36"/>
    </reaction>
</comment>
<dbReference type="PRINTS" id="PR00781">
    <property type="entry name" value="LIPOSIGPTASE"/>
</dbReference>
<keyword evidence="6 9" id="KW-0378">Hydrolase</keyword>
<keyword evidence="4 9" id="KW-0812">Transmembrane</keyword>
<evidence type="ECO:0000256" key="3">
    <source>
        <dbReference type="ARBA" id="ARBA00022670"/>
    </source>
</evidence>
<protein>
    <recommendedName>
        <fullName evidence="9">Lipoprotein signal peptidase</fullName>
        <ecNumber evidence="9">3.4.23.36</ecNumber>
    </recommendedName>
    <alternativeName>
        <fullName evidence="9">Prolipoprotein signal peptidase</fullName>
    </alternativeName>
    <alternativeName>
        <fullName evidence="9">Signal peptidase II</fullName>
        <shortName evidence="9">SPase II</shortName>
    </alternativeName>
</protein>
<reference evidence="12" key="1">
    <citation type="submission" date="2021-03" db="EMBL/GenBank/DDBJ databases">
        <title>Alkalibacter marinus sp. nov., isolated from tidal flat sediment.</title>
        <authorList>
            <person name="Namirimu T."/>
            <person name="Yang J.-A."/>
            <person name="Yang S.-H."/>
            <person name="Kim Y.-J."/>
            <person name="Kwon K.K."/>
        </authorList>
    </citation>
    <scope>NUCLEOTIDE SEQUENCE</scope>
    <source>
        <strain evidence="12">ES005</strain>
    </source>
</reference>
<evidence type="ECO:0000313" key="12">
    <source>
        <dbReference type="EMBL" id="QSX09676.1"/>
    </source>
</evidence>